<evidence type="ECO:0000313" key="11">
    <source>
        <dbReference type="EMBL" id="MDT8330120.1"/>
    </source>
</evidence>
<evidence type="ECO:0000256" key="3">
    <source>
        <dbReference type="ARBA" id="ARBA00022448"/>
    </source>
</evidence>
<reference evidence="11" key="3">
    <citation type="submission" date="2023-09" db="EMBL/GenBank/DDBJ databases">
        <authorList>
            <person name="Schober I."/>
            <person name="Bunk B."/>
        </authorList>
    </citation>
    <scope>NUCLEOTIDE SEQUENCE</scope>
    <source>
        <strain evidence="11">DSM 103800</strain>
    </source>
</reference>
<evidence type="ECO:0000256" key="4">
    <source>
        <dbReference type="ARBA" id="ARBA00022475"/>
    </source>
</evidence>
<feature type="transmembrane region" description="Helical" evidence="8">
    <location>
        <begin position="311"/>
        <end position="333"/>
    </location>
</feature>
<dbReference type="PANTHER" id="PTHR23502:SF132">
    <property type="entry name" value="POLYAMINE TRANSPORTER 2-RELATED"/>
    <property type="match status" value="1"/>
</dbReference>
<keyword evidence="8" id="KW-0997">Cell inner membrane</keyword>
<feature type="transmembrane region" description="Helical" evidence="8">
    <location>
        <begin position="101"/>
        <end position="126"/>
    </location>
</feature>
<feature type="transmembrane region" description="Helical" evidence="8">
    <location>
        <begin position="213"/>
        <end position="232"/>
    </location>
</feature>
<dbReference type="PROSITE" id="PS50850">
    <property type="entry name" value="MFS"/>
    <property type="match status" value="1"/>
</dbReference>
<feature type="transmembrane region" description="Helical" evidence="8">
    <location>
        <begin position="345"/>
        <end position="366"/>
    </location>
</feature>
<evidence type="ECO:0000256" key="2">
    <source>
        <dbReference type="ARBA" id="ARBA00006236"/>
    </source>
</evidence>
<keyword evidence="3 8" id="KW-0813">Transport</keyword>
<feature type="transmembrane region" description="Helical" evidence="8">
    <location>
        <begin position="165"/>
        <end position="185"/>
    </location>
</feature>
<evidence type="ECO:0000256" key="8">
    <source>
        <dbReference type="RuleBase" id="RU365088"/>
    </source>
</evidence>
<evidence type="ECO:0000256" key="5">
    <source>
        <dbReference type="ARBA" id="ARBA00022692"/>
    </source>
</evidence>
<evidence type="ECO:0000256" key="6">
    <source>
        <dbReference type="ARBA" id="ARBA00022989"/>
    </source>
</evidence>
<evidence type="ECO:0000313" key="13">
    <source>
        <dbReference type="Proteomes" id="UP001258945"/>
    </source>
</evidence>
<dbReference type="CDD" id="cd17320">
    <property type="entry name" value="MFS_MdfA_MDR_like"/>
    <property type="match status" value="1"/>
</dbReference>
<keyword evidence="7 8" id="KW-0472">Membrane</keyword>
<keyword evidence="5 8" id="KW-0812">Transmembrane</keyword>
<dbReference type="EMBL" id="JAVVDO010000003">
    <property type="protein sequence ID" value="MDT8330120.1"/>
    <property type="molecule type" value="Genomic_DNA"/>
</dbReference>
<evidence type="ECO:0000313" key="10">
    <source>
        <dbReference type="EMBL" id="APT58105.1"/>
    </source>
</evidence>
<dbReference type="InterPro" id="IPR011701">
    <property type="entry name" value="MFS"/>
</dbReference>
<feature type="transmembrane region" description="Helical" evidence="8">
    <location>
        <begin position="46"/>
        <end position="64"/>
    </location>
</feature>
<feature type="transmembrane region" description="Helical" evidence="8">
    <location>
        <begin position="138"/>
        <end position="159"/>
    </location>
</feature>
<gene>
    <name evidence="10" type="ORF">RGI145_14285</name>
    <name evidence="11" type="ORF">RQ831_03575</name>
</gene>
<dbReference type="Pfam" id="PF07690">
    <property type="entry name" value="MFS_1"/>
    <property type="match status" value="1"/>
</dbReference>
<dbReference type="GO" id="GO:0042910">
    <property type="term" value="F:xenobiotic transmembrane transporter activity"/>
    <property type="evidence" value="ECO:0007669"/>
    <property type="project" value="InterPro"/>
</dbReference>
<dbReference type="eggNOG" id="COG2814">
    <property type="taxonomic scope" value="Bacteria"/>
</dbReference>
<feature type="transmembrane region" description="Helical" evidence="8">
    <location>
        <begin position="252"/>
        <end position="272"/>
    </location>
</feature>
<keyword evidence="6 8" id="KW-1133">Transmembrane helix</keyword>
<reference evidence="10 12" key="1">
    <citation type="submission" date="2016-05" db="EMBL/GenBank/DDBJ databases">
        <title>Complete Genome and Methylome Analysis of Psychrotrophic Bacterial Isolates from Antarctic Lake Untersee.</title>
        <authorList>
            <person name="Fomenkov A."/>
            <person name="Akimov V.N."/>
            <person name="Vasilyeva L.V."/>
            <person name="Andersen D."/>
            <person name="Vincze T."/>
            <person name="Roberts R.J."/>
        </authorList>
    </citation>
    <scope>NUCLEOTIDE SEQUENCE [LARGE SCALE GENOMIC DNA]</scope>
    <source>
        <strain evidence="10 12">U14-5</strain>
    </source>
</reference>
<dbReference type="Gene3D" id="1.20.1720.10">
    <property type="entry name" value="Multidrug resistance protein D"/>
    <property type="match status" value="1"/>
</dbReference>
<dbReference type="RefSeq" id="WP_075798882.1">
    <property type="nucleotide sequence ID" value="NZ_CP015583.1"/>
</dbReference>
<dbReference type="Proteomes" id="UP001258945">
    <property type="component" value="Unassembled WGS sequence"/>
</dbReference>
<dbReference type="InterPro" id="IPR036259">
    <property type="entry name" value="MFS_trans_sf"/>
</dbReference>
<dbReference type="PANTHER" id="PTHR23502">
    <property type="entry name" value="MAJOR FACILITATOR SUPERFAMILY"/>
    <property type="match status" value="1"/>
</dbReference>
<dbReference type="InterPro" id="IPR004812">
    <property type="entry name" value="Efflux_drug-R_Bcr/CmlA"/>
</dbReference>
<organism evidence="10 12">
    <name type="scientific">Roseomonas gilardii</name>
    <dbReference type="NCBI Taxonomy" id="257708"/>
    <lineage>
        <taxon>Bacteria</taxon>
        <taxon>Pseudomonadati</taxon>
        <taxon>Pseudomonadota</taxon>
        <taxon>Alphaproteobacteria</taxon>
        <taxon>Acetobacterales</taxon>
        <taxon>Roseomonadaceae</taxon>
        <taxon>Roseomonas</taxon>
    </lineage>
</organism>
<dbReference type="InterPro" id="IPR005829">
    <property type="entry name" value="Sugar_transporter_CS"/>
</dbReference>
<dbReference type="InterPro" id="IPR020846">
    <property type="entry name" value="MFS_dom"/>
</dbReference>
<comment type="similarity">
    <text evidence="2 8">Belongs to the major facilitator superfamily. Bcr/CmlA family.</text>
</comment>
<dbReference type="Proteomes" id="UP000185494">
    <property type="component" value="Chromosome 1"/>
</dbReference>
<feature type="transmembrane region" description="Helical" evidence="8">
    <location>
        <begin position="76"/>
        <end position="95"/>
    </location>
</feature>
<dbReference type="SUPFAM" id="SSF103473">
    <property type="entry name" value="MFS general substrate transporter"/>
    <property type="match status" value="1"/>
</dbReference>
<sequence>MALRHKGLAFTVFLGALSALPPLSIDMGLPGFPALEADLGATPSQATQTLSIFLLGFACGPLLLGPLSDRFGRRPVLLAGLVVFALAGLGCALSGSPGTLLFWRLVQGIGAGAGATLPFAIVRDLFDGTEARVRMSYVTLVLGVGPIVAPMLGTLVLALGGWRAIYGALGLGGLVLLLVTAWGFAESAPDGRHHSLHPRQILARYGEVLRRRVFLGNALSNAACFGTLFAYISGSPAVLMGQFGVAPGRYSLLFACSAVTLMLGSALSGRLAKAHAPGRLVSRAALSLTLCSSLLALALTLSGSLGPASLVAFAAIGSFGFGLLAPNATHGALQPMGRMAGAAAAALRSLQMLFGALAGALVGLLYDDHSALSLTATMAGFALLGLVLQLALLPGRDPLPEHAPSRG</sequence>
<evidence type="ECO:0000256" key="7">
    <source>
        <dbReference type="ARBA" id="ARBA00023136"/>
    </source>
</evidence>
<keyword evidence="4" id="KW-1003">Cell membrane</keyword>
<comment type="subcellular location">
    <subcellularLocation>
        <location evidence="8">Cell inner membrane</location>
        <topology evidence="8">Multi-pass membrane protein</topology>
    </subcellularLocation>
    <subcellularLocation>
        <location evidence="1">Cell membrane</location>
        <topology evidence="1">Multi-pass membrane protein</topology>
    </subcellularLocation>
</comment>
<evidence type="ECO:0000313" key="12">
    <source>
        <dbReference type="Proteomes" id="UP000185494"/>
    </source>
</evidence>
<dbReference type="PROSITE" id="PS00216">
    <property type="entry name" value="SUGAR_TRANSPORT_1"/>
    <property type="match status" value="1"/>
</dbReference>
<keyword evidence="13" id="KW-1185">Reference proteome</keyword>
<dbReference type="AlphaFoldDB" id="A0A1L7AH57"/>
<dbReference type="GO" id="GO:0005886">
    <property type="term" value="C:plasma membrane"/>
    <property type="evidence" value="ECO:0007669"/>
    <property type="project" value="UniProtKB-SubCell"/>
</dbReference>
<evidence type="ECO:0000256" key="1">
    <source>
        <dbReference type="ARBA" id="ARBA00004651"/>
    </source>
</evidence>
<proteinExistence type="inferred from homology"/>
<protein>
    <recommendedName>
        <fullName evidence="8">Bcr/CflA family efflux transporter</fullName>
    </recommendedName>
</protein>
<evidence type="ECO:0000259" key="9">
    <source>
        <dbReference type="PROSITE" id="PS50850"/>
    </source>
</evidence>
<feature type="domain" description="Major facilitator superfamily (MFS) profile" evidence="9">
    <location>
        <begin position="8"/>
        <end position="397"/>
    </location>
</feature>
<dbReference type="KEGG" id="rgi:RGI145_14285"/>
<dbReference type="NCBIfam" id="TIGR00710">
    <property type="entry name" value="efflux_Bcr_CflA"/>
    <property type="match status" value="1"/>
</dbReference>
<feature type="transmembrane region" description="Helical" evidence="8">
    <location>
        <begin position="284"/>
        <end position="305"/>
    </location>
</feature>
<feature type="transmembrane region" description="Helical" evidence="8">
    <location>
        <begin position="372"/>
        <end position="393"/>
    </location>
</feature>
<name>A0A1L7AH57_9PROT</name>
<accession>A0A1L7AH57</accession>
<dbReference type="GO" id="GO:1990961">
    <property type="term" value="P:xenobiotic detoxification by transmembrane export across the plasma membrane"/>
    <property type="evidence" value="ECO:0007669"/>
    <property type="project" value="InterPro"/>
</dbReference>
<comment type="caution">
    <text evidence="8">Lacks conserved residue(s) required for the propagation of feature annotation.</text>
</comment>
<reference evidence="11 13" key="2">
    <citation type="journal article" date="2019" name="Microb. Pathog.">
        <title>Comparison of VITEK 2, MALDI-TOF MS, 16S rRNA gene sequencing, and whole-genome sequencing for identification of Roseomonas mucosa.</title>
        <authorList>
            <person name="Rudolph W.W."/>
            <person name="Gunzer F."/>
            <person name="Trauth M."/>
            <person name="Bunk B."/>
            <person name="Bigge R."/>
            <person name="Schrottner P."/>
        </authorList>
    </citation>
    <scope>NUCLEOTIDE SEQUENCE [LARGE SCALE GENOMIC DNA]</scope>
    <source>
        <strain evidence="11 13">DSM 103800</strain>
    </source>
</reference>
<dbReference type="EMBL" id="CP015583">
    <property type="protein sequence ID" value="APT58105.1"/>
    <property type="molecule type" value="Genomic_DNA"/>
</dbReference>